<gene>
    <name evidence="1" type="ORF">Tco_0654787</name>
</gene>
<sequence>METEARLSCEAWVQSIDFSDTPHSEVRALRTIVLAHLTEIGALRAADRTRQAQLIETLILIRTLQTHVTALQSQQGPASGPA</sequence>
<reference evidence="1" key="1">
    <citation type="journal article" date="2022" name="Int. J. Mol. Sci.">
        <title>Draft Genome of Tanacetum Coccineum: Genomic Comparison of Closely Related Tanacetum-Family Plants.</title>
        <authorList>
            <person name="Yamashiro T."/>
            <person name="Shiraishi A."/>
            <person name="Nakayama K."/>
            <person name="Satake H."/>
        </authorList>
    </citation>
    <scope>NUCLEOTIDE SEQUENCE</scope>
</reference>
<proteinExistence type="predicted"/>
<dbReference type="EMBL" id="BQNB010009192">
    <property type="protein sequence ID" value="GJS60003.1"/>
    <property type="molecule type" value="Genomic_DNA"/>
</dbReference>
<dbReference type="Proteomes" id="UP001151760">
    <property type="component" value="Unassembled WGS sequence"/>
</dbReference>
<comment type="caution">
    <text evidence="1">The sequence shown here is derived from an EMBL/GenBank/DDBJ whole genome shotgun (WGS) entry which is preliminary data.</text>
</comment>
<reference evidence="1" key="2">
    <citation type="submission" date="2022-01" db="EMBL/GenBank/DDBJ databases">
        <authorList>
            <person name="Yamashiro T."/>
            <person name="Shiraishi A."/>
            <person name="Satake H."/>
            <person name="Nakayama K."/>
        </authorList>
    </citation>
    <scope>NUCLEOTIDE SEQUENCE</scope>
</reference>
<accession>A0ABQ4X4M9</accession>
<protein>
    <submittedName>
        <fullName evidence="1">Uncharacterized protein</fullName>
    </submittedName>
</protein>
<name>A0ABQ4X4M9_9ASTR</name>
<evidence type="ECO:0000313" key="2">
    <source>
        <dbReference type="Proteomes" id="UP001151760"/>
    </source>
</evidence>
<keyword evidence="2" id="KW-1185">Reference proteome</keyword>
<evidence type="ECO:0000313" key="1">
    <source>
        <dbReference type="EMBL" id="GJS60003.1"/>
    </source>
</evidence>
<organism evidence="1 2">
    <name type="scientific">Tanacetum coccineum</name>
    <dbReference type="NCBI Taxonomy" id="301880"/>
    <lineage>
        <taxon>Eukaryota</taxon>
        <taxon>Viridiplantae</taxon>
        <taxon>Streptophyta</taxon>
        <taxon>Embryophyta</taxon>
        <taxon>Tracheophyta</taxon>
        <taxon>Spermatophyta</taxon>
        <taxon>Magnoliopsida</taxon>
        <taxon>eudicotyledons</taxon>
        <taxon>Gunneridae</taxon>
        <taxon>Pentapetalae</taxon>
        <taxon>asterids</taxon>
        <taxon>campanulids</taxon>
        <taxon>Asterales</taxon>
        <taxon>Asteraceae</taxon>
        <taxon>Asteroideae</taxon>
        <taxon>Anthemideae</taxon>
        <taxon>Anthemidinae</taxon>
        <taxon>Tanacetum</taxon>
    </lineage>
</organism>